<keyword evidence="1" id="KW-0863">Zinc-finger</keyword>
<dbReference type="InterPro" id="IPR036236">
    <property type="entry name" value="Znf_C2H2_sf"/>
</dbReference>
<evidence type="ECO:0000313" key="5">
    <source>
        <dbReference type="Proteomes" id="UP000030689"/>
    </source>
</evidence>
<dbReference type="Gramene" id="ESQ34288">
    <property type="protein sequence ID" value="ESQ34288"/>
    <property type="gene ID" value="EUTSA_v10007938mg"/>
</dbReference>
<name>V4L3G5_EUTSA</name>
<feature type="domain" description="C2H2-type" evidence="3">
    <location>
        <begin position="327"/>
        <end position="354"/>
    </location>
</feature>
<dbReference type="Pfam" id="PF13912">
    <property type="entry name" value="zf-C2H2_6"/>
    <property type="match status" value="3"/>
</dbReference>
<gene>
    <name evidence="4" type="ORF">EUTSA_v10007938mg</name>
</gene>
<organism evidence="4 5">
    <name type="scientific">Eutrema salsugineum</name>
    <name type="common">Saltwater cress</name>
    <name type="synonym">Sisymbrium salsugineum</name>
    <dbReference type="NCBI Taxonomy" id="72664"/>
    <lineage>
        <taxon>Eukaryota</taxon>
        <taxon>Viridiplantae</taxon>
        <taxon>Streptophyta</taxon>
        <taxon>Embryophyta</taxon>
        <taxon>Tracheophyta</taxon>
        <taxon>Spermatophyta</taxon>
        <taxon>Magnoliopsida</taxon>
        <taxon>eudicotyledons</taxon>
        <taxon>Gunneridae</taxon>
        <taxon>Pentapetalae</taxon>
        <taxon>rosids</taxon>
        <taxon>malvids</taxon>
        <taxon>Brassicales</taxon>
        <taxon>Brassicaceae</taxon>
        <taxon>Eutremeae</taxon>
        <taxon>Eutrema</taxon>
    </lineage>
</organism>
<evidence type="ECO:0000259" key="3">
    <source>
        <dbReference type="PROSITE" id="PS50157"/>
    </source>
</evidence>
<keyword evidence="1" id="KW-0479">Metal-binding</keyword>
<dbReference type="EMBL" id="KI517683">
    <property type="protein sequence ID" value="ESQ34288.1"/>
    <property type="molecule type" value="Genomic_DNA"/>
</dbReference>
<evidence type="ECO:0000256" key="2">
    <source>
        <dbReference type="SAM" id="MobiDB-lite"/>
    </source>
</evidence>
<dbReference type="OMA" id="HNDPKCT"/>
<dbReference type="PANTHER" id="PTHR46869">
    <property type="entry name" value="C2H2-LIKE ZINC FINGER PROTEIN"/>
    <property type="match status" value="1"/>
</dbReference>
<dbReference type="PROSITE" id="PS50157">
    <property type="entry name" value="ZINC_FINGER_C2H2_2"/>
    <property type="match status" value="3"/>
</dbReference>
<dbReference type="eggNOG" id="KOG1721">
    <property type="taxonomic scope" value="Eukaryota"/>
</dbReference>
<keyword evidence="5" id="KW-1185">Reference proteome</keyword>
<feature type="region of interest" description="Disordered" evidence="2">
    <location>
        <begin position="302"/>
        <end position="326"/>
    </location>
</feature>
<sequence length="378" mass="42007">MEKSKEKEFVCKFCNKKFPSGKSLGGHIRIHTNQYSVDYNGNRLREKNKRLVDQREMKQQQRQLCCRECGKGFDSLKALCAHMDSHSEGEKMVMDGQSDTETSSARIRKRSKRVMRQSNSGSFSNGSSSSASEIDQEHKNTALSLMMMSRDSKGHNLVVNSMAESSENNSVILETKSSSGEHLKKVSNVKNQVLETDKVASDDQLRSAADDDNGAILCDSDSDSDYFIHGPKKSDSDISVDGSLRNTGIGSGFNIFKNSDELGLKEGGSKYELRKSKRIFPSYENGAHSLETDSCADTYSKIHRSSDSKSPMVKKASGGTKKKSKGHECPICFKVFKSGQALGGHKRSHSFENQEHRINHHAAEMRIDLNLPAMDIDE</sequence>
<dbReference type="Proteomes" id="UP000030689">
    <property type="component" value="Unassembled WGS sequence"/>
</dbReference>
<dbReference type="AlphaFoldDB" id="V4L3G5"/>
<dbReference type="SUPFAM" id="SSF57667">
    <property type="entry name" value="beta-beta-alpha zinc fingers"/>
    <property type="match status" value="2"/>
</dbReference>
<dbReference type="GO" id="GO:0008270">
    <property type="term" value="F:zinc ion binding"/>
    <property type="evidence" value="ECO:0007669"/>
    <property type="project" value="UniProtKB-KW"/>
</dbReference>
<dbReference type="STRING" id="72664.V4L3G5"/>
<feature type="compositionally biased region" description="Basic residues" evidence="2">
    <location>
        <begin position="106"/>
        <end position="115"/>
    </location>
</feature>
<reference evidence="4 5" key="1">
    <citation type="journal article" date="2013" name="Front. Plant Sci.">
        <title>The Reference Genome of the Halophytic Plant Eutrema salsugineum.</title>
        <authorList>
            <person name="Yang R."/>
            <person name="Jarvis D.E."/>
            <person name="Chen H."/>
            <person name="Beilstein M.A."/>
            <person name="Grimwood J."/>
            <person name="Jenkins J."/>
            <person name="Shu S."/>
            <person name="Prochnik S."/>
            <person name="Xin M."/>
            <person name="Ma C."/>
            <person name="Schmutz J."/>
            <person name="Wing R.A."/>
            <person name="Mitchell-Olds T."/>
            <person name="Schumaker K.S."/>
            <person name="Wang X."/>
        </authorList>
    </citation>
    <scope>NUCLEOTIDE SEQUENCE [LARGE SCALE GENOMIC DNA]</scope>
</reference>
<dbReference type="KEGG" id="eus:EUTSA_v10007938mg"/>
<feature type="compositionally biased region" description="Low complexity" evidence="2">
    <location>
        <begin position="118"/>
        <end position="132"/>
    </location>
</feature>
<accession>V4L3G5</accession>
<dbReference type="Gene3D" id="3.30.160.60">
    <property type="entry name" value="Classic Zinc Finger"/>
    <property type="match status" value="1"/>
</dbReference>
<dbReference type="PROSITE" id="PS00028">
    <property type="entry name" value="ZINC_FINGER_C2H2_1"/>
    <property type="match status" value="3"/>
</dbReference>
<feature type="domain" description="C2H2-type" evidence="3">
    <location>
        <begin position="9"/>
        <end position="36"/>
    </location>
</feature>
<evidence type="ECO:0000256" key="1">
    <source>
        <dbReference type="PROSITE-ProRule" id="PRU00042"/>
    </source>
</evidence>
<protein>
    <recommendedName>
        <fullName evidence="3">C2H2-type domain-containing protein</fullName>
    </recommendedName>
</protein>
<proteinExistence type="predicted"/>
<keyword evidence="1" id="KW-0862">Zinc</keyword>
<feature type="domain" description="C2H2-type" evidence="3">
    <location>
        <begin position="64"/>
        <end position="91"/>
    </location>
</feature>
<evidence type="ECO:0000313" key="4">
    <source>
        <dbReference type="EMBL" id="ESQ34288.1"/>
    </source>
</evidence>
<feature type="region of interest" description="Disordered" evidence="2">
    <location>
        <begin position="89"/>
        <end position="136"/>
    </location>
</feature>
<dbReference type="PANTHER" id="PTHR46869:SF17">
    <property type="entry name" value="C2H2-TYPE DOMAIN-CONTAINING PROTEIN"/>
    <property type="match status" value="1"/>
</dbReference>
<dbReference type="OrthoDB" id="9451254at2759"/>
<dbReference type="InterPro" id="IPR013087">
    <property type="entry name" value="Znf_C2H2_type"/>
</dbReference>
<dbReference type="SMART" id="SM00355">
    <property type="entry name" value="ZnF_C2H2"/>
    <property type="match status" value="3"/>
</dbReference>